<accession>A0A9X1BA07</accession>
<sequence length="473" mass="51626">MIGTILGLGPALWLATHRQEWPWLSRVGPIASVSTNDDTQLHAQACTDLDAKATRLFLLLDRLPYDLPTPYVLSTRTEVSQATVVSDSTDRVQVTDVNANGSSQGRIGKNRRPRLQGEPSKETLKIWWEVLAEAQTYLAFCRDSARPRMPAPSEGESLVDGAVSLSVPQFIDAMVALSGRLTDLLDEVARLRPAGEAFGEAFPTLGQTTLPESGNATTIATRRYFTDWNRGWTYGFAELSESSLGNRLDSDAFRDASNVARLRLLEGLLTLMVSPNRSMRDVVADYPSIWTGLRHRVDVAEVKARRSQLGNVLWVEATLPLAGTAGLMPILLPFFMEGQRREQGPLEQGRMFGPTAPNDEVAIPVTYTGILVDTRGLIITPALIPRFISPSGALINITAKVDANRVARHGFSVYTPFYGQARLKVGPDALWLKPTAVSLESGDFRLDEADTARLSAAQISGESVSAPLVLLTD</sequence>
<dbReference type="RefSeq" id="WP_200389308.1">
    <property type="nucleotide sequence ID" value="NZ_NRSD01000026.1"/>
</dbReference>
<dbReference type="EMBL" id="NRSD01000026">
    <property type="protein sequence ID" value="MBK1646489.1"/>
    <property type="molecule type" value="Genomic_DNA"/>
</dbReference>
<protein>
    <submittedName>
        <fullName evidence="1">Uncharacterized protein</fullName>
    </submittedName>
</protein>
<name>A0A9X1BA07_9GAMM</name>
<reference evidence="1 2" key="1">
    <citation type="journal article" date="2020" name="Microorganisms">
        <title>Osmotic Adaptation and Compatible Solute Biosynthesis of Phototrophic Bacteria as Revealed from Genome Analyses.</title>
        <authorList>
            <person name="Imhoff J.F."/>
            <person name="Rahn T."/>
            <person name="Kunzel S."/>
            <person name="Keller A."/>
            <person name="Neulinger S.C."/>
        </authorList>
    </citation>
    <scope>NUCLEOTIDE SEQUENCE [LARGE SCALE GENOMIC DNA]</scope>
    <source>
        <strain evidence="1 2">DSM 21303</strain>
    </source>
</reference>
<evidence type="ECO:0000313" key="1">
    <source>
        <dbReference type="EMBL" id="MBK1646489.1"/>
    </source>
</evidence>
<proteinExistence type="predicted"/>
<dbReference type="AlphaFoldDB" id="A0A9X1BA07"/>
<keyword evidence="2" id="KW-1185">Reference proteome</keyword>
<dbReference type="Proteomes" id="UP001138802">
    <property type="component" value="Unassembled WGS sequence"/>
</dbReference>
<gene>
    <name evidence="1" type="ORF">CKO25_17925</name>
</gene>
<comment type="caution">
    <text evidence="1">The sequence shown here is derived from an EMBL/GenBank/DDBJ whole genome shotgun (WGS) entry which is preliminary data.</text>
</comment>
<organism evidence="1 2">
    <name type="scientific">Thiocapsa imhoffii</name>
    <dbReference type="NCBI Taxonomy" id="382777"/>
    <lineage>
        <taxon>Bacteria</taxon>
        <taxon>Pseudomonadati</taxon>
        <taxon>Pseudomonadota</taxon>
        <taxon>Gammaproteobacteria</taxon>
        <taxon>Chromatiales</taxon>
        <taxon>Chromatiaceae</taxon>
        <taxon>Thiocapsa</taxon>
    </lineage>
</organism>
<evidence type="ECO:0000313" key="2">
    <source>
        <dbReference type="Proteomes" id="UP001138802"/>
    </source>
</evidence>